<dbReference type="OrthoDB" id="4334205at2"/>
<organism evidence="3 4">
    <name type="scientific">Streptomyces eurocidicus</name>
    <name type="common">Streptoverticillium eurocidicus</name>
    <dbReference type="NCBI Taxonomy" id="66423"/>
    <lineage>
        <taxon>Bacteria</taxon>
        <taxon>Bacillati</taxon>
        <taxon>Actinomycetota</taxon>
        <taxon>Actinomycetes</taxon>
        <taxon>Kitasatosporales</taxon>
        <taxon>Streptomycetaceae</taxon>
        <taxon>Streptomyces</taxon>
    </lineage>
</organism>
<dbReference type="AlphaFoldDB" id="A0A7W8F3Q1"/>
<feature type="transmembrane region" description="Helical" evidence="2">
    <location>
        <begin position="35"/>
        <end position="56"/>
    </location>
</feature>
<name>A0A7W8F3Q1_STREU</name>
<evidence type="ECO:0000256" key="2">
    <source>
        <dbReference type="SAM" id="Phobius"/>
    </source>
</evidence>
<accession>A0A7W8F3Q1</accession>
<protein>
    <submittedName>
        <fullName evidence="3">Uncharacterized protein</fullName>
    </submittedName>
</protein>
<keyword evidence="2" id="KW-0812">Transmembrane</keyword>
<dbReference type="RefSeq" id="WP_146045470.1">
    <property type="nucleotide sequence ID" value="NZ_JACHJF010000023.1"/>
</dbReference>
<comment type="caution">
    <text evidence="3">The sequence shown here is derived from an EMBL/GenBank/DDBJ whole genome shotgun (WGS) entry which is preliminary data.</text>
</comment>
<evidence type="ECO:0000313" key="3">
    <source>
        <dbReference type="EMBL" id="MBB5122028.1"/>
    </source>
</evidence>
<keyword evidence="2" id="KW-0472">Membrane</keyword>
<proteinExistence type="predicted"/>
<feature type="compositionally biased region" description="Pro residues" evidence="1">
    <location>
        <begin position="1"/>
        <end position="27"/>
    </location>
</feature>
<sequence>MTTPPLIDPPRYPPFPTAPPGPAPLPGRAPRGRRAVVAGSVAALVLAVGGGGAWWLTRGDGDPLAGRPRVSDDAAGLSYAIPEGWEHSDRDKLIGAFTSSVGTSGDDREGGSTVLAGRAGAIPEEALKPRAERAARSNAVFFAPDGRSVQEESRATEVSGRPAHTVVLRLDDGKGGVGHLRMTVVKVDDSRSAFLLGIAQPAGPGERRTVDAVLESAAVK</sequence>
<evidence type="ECO:0000313" key="4">
    <source>
        <dbReference type="Proteomes" id="UP000528608"/>
    </source>
</evidence>
<feature type="region of interest" description="Disordered" evidence="1">
    <location>
        <begin position="1"/>
        <end position="30"/>
    </location>
</feature>
<dbReference type="EMBL" id="JACHJF010000023">
    <property type="protein sequence ID" value="MBB5122028.1"/>
    <property type="molecule type" value="Genomic_DNA"/>
</dbReference>
<dbReference type="Proteomes" id="UP000528608">
    <property type="component" value="Unassembled WGS sequence"/>
</dbReference>
<keyword evidence="2" id="KW-1133">Transmembrane helix</keyword>
<evidence type="ECO:0000256" key="1">
    <source>
        <dbReference type="SAM" id="MobiDB-lite"/>
    </source>
</evidence>
<reference evidence="3 4" key="1">
    <citation type="submission" date="2020-08" db="EMBL/GenBank/DDBJ databases">
        <title>Genomic Encyclopedia of Type Strains, Phase III (KMG-III): the genomes of soil and plant-associated and newly described type strains.</title>
        <authorList>
            <person name="Whitman W."/>
        </authorList>
    </citation>
    <scope>NUCLEOTIDE SEQUENCE [LARGE SCALE GENOMIC DNA]</scope>
    <source>
        <strain evidence="3 4">CECT 3259</strain>
    </source>
</reference>
<gene>
    <name evidence="3" type="ORF">FHS36_005499</name>
</gene>